<evidence type="ECO:0000313" key="7">
    <source>
        <dbReference type="Proteomes" id="UP000034154"/>
    </source>
</evidence>
<organism evidence="6 7">
    <name type="scientific">Candidatus Uhrbacteria bacterium GW2011_GWF2_44_350</name>
    <dbReference type="NCBI Taxonomy" id="1619000"/>
    <lineage>
        <taxon>Bacteria</taxon>
        <taxon>Candidatus Uhriibacteriota</taxon>
    </lineage>
</organism>
<keyword evidence="2" id="KW-0479">Metal-binding</keyword>
<sequence length="227" mass="25931">MKNNLLFIGGTRGDEPIGVEVLKKLSQERSDFDWIVGNKPALKQNTRGFEGNLNRSAPGDKNSPLYASRRAAEILEKTKNYKYIIDLHGTNKQTDIFIIITNPKLKNWQLAALLDIKNIVYWPSFSSELTGPLSEYFPCGLEIECGPKNEPQTEKKLEKILIDFLDNKKNKTVVQQKFEVYNSLKTAPPFSLKEFEETEIDGEKFFPLLIGSYQKDGVVCYKMKKTN</sequence>
<evidence type="ECO:0000256" key="4">
    <source>
        <dbReference type="ARBA" id="ARBA00022833"/>
    </source>
</evidence>
<evidence type="ECO:0000313" key="6">
    <source>
        <dbReference type="EMBL" id="KKT69971.1"/>
    </source>
</evidence>
<dbReference type="InterPro" id="IPR055438">
    <property type="entry name" value="AstE_AspA_cat"/>
</dbReference>
<dbReference type="GO" id="GO:0005829">
    <property type="term" value="C:cytosol"/>
    <property type="evidence" value="ECO:0007669"/>
    <property type="project" value="TreeGrafter"/>
</dbReference>
<dbReference type="InterPro" id="IPR050178">
    <property type="entry name" value="AspA/AstE_fam"/>
</dbReference>
<comment type="cofactor">
    <cofactor evidence="1">
        <name>Zn(2+)</name>
        <dbReference type="ChEBI" id="CHEBI:29105"/>
    </cofactor>
</comment>
<proteinExistence type="predicted"/>
<evidence type="ECO:0000256" key="2">
    <source>
        <dbReference type="ARBA" id="ARBA00022723"/>
    </source>
</evidence>
<dbReference type="SUPFAM" id="SSF53187">
    <property type="entry name" value="Zn-dependent exopeptidases"/>
    <property type="match status" value="1"/>
</dbReference>
<dbReference type="PANTHER" id="PTHR15162:SF7">
    <property type="entry name" value="SUCCINYLGLUTAMATE DESUCCINYLASE"/>
    <property type="match status" value="1"/>
</dbReference>
<evidence type="ECO:0000259" key="5">
    <source>
        <dbReference type="Pfam" id="PF24827"/>
    </source>
</evidence>
<dbReference type="AlphaFoldDB" id="A0A0G1JEB6"/>
<evidence type="ECO:0000256" key="1">
    <source>
        <dbReference type="ARBA" id="ARBA00001947"/>
    </source>
</evidence>
<reference evidence="6 7" key="1">
    <citation type="journal article" date="2015" name="Nature">
        <title>rRNA introns, odd ribosomes, and small enigmatic genomes across a large radiation of phyla.</title>
        <authorList>
            <person name="Brown C.T."/>
            <person name="Hug L.A."/>
            <person name="Thomas B.C."/>
            <person name="Sharon I."/>
            <person name="Castelle C.J."/>
            <person name="Singh A."/>
            <person name="Wilkins M.J."/>
            <person name="Williams K.H."/>
            <person name="Banfield J.F."/>
        </authorList>
    </citation>
    <scope>NUCLEOTIDE SEQUENCE [LARGE SCALE GENOMIC DNA]</scope>
</reference>
<feature type="domain" description="Succinylglutamate desuccinylase/Aspartoacylase catalytic" evidence="5">
    <location>
        <begin position="4"/>
        <end position="155"/>
    </location>
</feature>
<comment type="caution">
    <text evidence="6">The sequence shown here is derived from an EMBL/GenBank/DDBJ whole genome shotgun (WGS) entry which is preliminary data.</text>
</comment>
<dbReference type="GO" id="GO:0046872">
    <property type="term" value="F:metal ion binding"/>
    <property type="evidence" value="ECO:0007669"/>
    <property type="project" value="UniProtKB-KW"/>
</dbReference>
<accession>A0A0G1JEB6</accession>
<dbReference type="Gene3D" id="3.40.630.10">
    <property type="entry name" value="Zn peptidases"/>
    <property type="match status" value="1"/>
</dbReference>
<dbReference type="EMBL" id="LCJB01000040">
    <property type="protein sequence ID" value="KKT69971.1"/>
    <property type="molecule type" value="Genomic_DNA"/>
</dbReference>
<dbReference type="GO" id="GO:0016788">
    <property type="term" value="F:hydrolase activity, acting on ester bonds"/>
    <property type="evidence" value="ECO:0007669"/>
    <property type="project" value="InterPro"/>
</dbReference>
<gene>
    <name evidence="6" type="ORF">UW63_C0040G0007</name>
</gene>
<evidence type="ECO:0000256" key="3">
    <source>
        <dbReference type="ARBA" id="ARBA00022801"/>
    </source>
</evidence>
<dbReference type="Pfam" id="PF24827">
    <property type="entry name" value="AstE_AspA_cat"/>
    <property type="match status" value="1"/>
</dbReference>
<protein>
    <recommendedName>
        <fullName evidence="5">Succinylglutamate desuccinylase/Aspartoacylase catalytic domain-containing protein</fullName>
    </recommendedName>
</protein>
<keyword evidence="4" id="KW-0862">Zinc</keyword>
<keyword evidence="3" id="KW-0378">Hydrolase</keyword>
<dbReference type="PANTHER" id="PTHR15162">
    <property type="entry name" value="ASPARTOACYLASE"/>
    <property type="match status" value="1"/>
</dbReference>
<name>A0A0G1JEB6_9BACT</name>
<dbReference type="Proteomes" id="UP000034154">
    <property type="component" value="Unassembled WGS sequence"/>
</dbReference>